<dbReference type="GO" id="GO:0016746">
    <property type="term" value="F:acyltransferase activity"/>
    <property type="evidence" value="ECO:0007669"/>
    <property type="project" value="UniProtKB-KW"/>
</dbReference>
<dbReference type="Gene3D" id="3.30.559.10">
    <property type="entry name" value="Chloramphenicol acetyltransferase-like domain"/>
    <property type="match status" value="1"/>
</dbReference>
<keyword evidence="3 6" id="KW-0012">Acyltransferase</keyword>
<evidence type="ECO:0000256" key="2">
    <source>
        <dbReference type="ARBA" id="ARBA00022679"/>
    </source>
</evidence>
<dbReference type="InterPro" id="IPR039551">
    <property type="entry name" value="Cho/carn_acyl_trans"/>
</dbReference>
<proteinExistence type="inferred from homology"/>
<keyword evidence="2" id="KW-0808">Transferase</keyword>
<accession>A0A975BJ51</accession>
<dbReference type="SUPFAM" id="SSF52777">
    <property type="entry name" value="CoA-dependent acyltransferases"/>
    <property type="match status" value="2"/>
</dbReference>
<evidence type="ECO:0000313" key="7">
    <source>
        <dbReference type="Proteomes" id="UP000663722"/>
    </source>
</evidence>
<protein>
    <submittedName>
        <fullName evidence="6">Acyltransferase domain-containing protein</fullName>
    </submittedName>
</protein>
<keyword evidence="7" id="KW-1185">Reference proteome</keyword>
<dbReference type="InterPro" id="IPR000542">
    <property type="entry name" value="Carn_acyl_trans"/>
</dbReference>
<sequence>MFRFQETLPKLPLPSLKKTCEGYLNMVRPLLTESEFIITRKAVMDFHQGVGKQLQNQLKMIDLSTNTSYLHAFMEDNYLENRSPLPVNRNPVTLAEPISEYSNLTFPHFVANIVHNTLIFYMNIKNRELSPDIEIGKDKGHLYGMCMFQYDKMFGSTRIPCIKRDIFQVHNNSVHAIVIYRNVFYTLPLIKEGKISVVREIEQKIKWIIKDVPFGPPVGVLTGMNRTDWAIIRFYMASVSKKNKRSLELIDKALFVICLDETFPYSLEEELKNGFYGFQNRWFDKPIQLIFTPNNCWSFNMEHTGFDGYLKVKFFREVNRKIQGYKQVVTTCDPPKKLQWELNQKVLKEIDRASIALESLNARHELMVLEFKEFGSDWVESHGLDSDAFFQLAIQLAYIRLHGHIGSISEVVGTRNFQYGRFETFLTVTDESVKFIKTISEADSNEIRYSYLKRAVNAHYQNILNCKQGNYIRFHLFALRTLALYQGLAIDMFQDNAYKNIFCQPIVCTTSLGPRYISCSPFVTAHGYSINYTISKEKIVLNVLTSEQRAEEFIKEINLSLLELKNIAEVK</sequence>
<name>A0A975BJ51_9BACT</name>
<dbReference type="AlphaFoldDB" id="A0A975BJ51"/>
<dbReference type="KEGG" id="dmm:dnm_023030"/>
<dbReference type="InterPro" id="IPR023213">
    <property type="entry name" value="CAT-like_dom_sf"/>
</dbReference>
<organism evidence="6 7">
    <name type="scientific">Desulfonema magnum</name>
    <dbReference type="NCBI Taxonomy" id="45655"/>
    <lineage>
        <taxon>Bacteria</taxon>
        <taxon>Pseudomonadati</taxon>
        <taxon>Thermodesulfobacteriota</taxon>
        <taxon>Desulfobacteria</taxon>
        <taxon>Desulfobacterales</taxon>
        <taxon>Desulfococcaceae</taxon>
        <taxon>Desulfonema</taxon>
    </lineage>
</organism>
<reference evidence="6" key="1">
    <citation type="journal article" date="2021" name="Microb. Physiol.">
        <title>Proteogenomic Insights into the Physiology of Marine, Sulfate-Reducing, Filamentous Desulfonema limicola and Desulfonema magnum.</title>
        <authorList>
            <person name="Schnaars V."/>
            <person name="Wohlbrand L."/>
            <person name="Scheve S."/>
            <person name="Hinrichs C."/>
            <person name="Reinhardt R."/>
            <person name="Rabus R."/>
        </authorList>
    </citation>
    <scope>NUCLEOTIDE SEQUENCE</scope>
    <source>
        <strain evidence="6">4be13</strain>
    </source>
</reference>
<dbReference type="Gene3D" id="3.30.559.70">
    <property type="entry name" value="Choline/Carnitine o-acyltransferase, domain 2"/>
    <property type="match status" value="1"/>
</dbReference>
<dbReference type="Proteomes" id="UP000663722">
    <property type="component" value="Chromosome"/>
</dbReference>
<evidence type="ECO:0000259" key="5">
    <source>
        <dbReference type="Pfam" id="PF00755"/>
    </source>
</evidence>
<dbReference type="RefSeq" id="WP_276571894.1">
    <property type="nucleotide sequence ID" value="NZ_CP061800.1"/>
</dbReference>
<dbReference type="PANTHER" id="PTHR22589">
    <property type="entry name" value="CARNITINE O-ACYLTRANSFERASE"/>
    <property type="match status" value="1"/>
</dbReference>
<comment type="similarity">
    <text evidence="1">Belongs to the carnitine/choline acetyltransferase family.</text>
</comment>
<dbReference type="InterPro" id="IPR042231">
    <property type="entry name" value="Cho/carn_acyl_trans_2"/>
</dbReference>
<dbReference type="EMBL" id="CP061800">
    <property type="protein sequence ID" value="QTA86282.1"/>
    <property type="molecule type" value="Genomic_DNA"/>
</dbReference>
<feature type="domain" description="Choline/carnitine acyltransferase" evidence="5">
    <location>
        <begin position="11"/>
        <end position="557"/>
    </location>
</feature>
<dbReference type="Pfam" id="PF00755">
    <property type="entry name" value="Carn_acyltransf"/>
    <property type="match status" value="1"/>
</dbReference>
<feature type="active site" description="Proton acceptor" evidence="4">
    <location>
        <position position="303"/>
    </location>
</feature>
<evidence type="ECO:0000256" key="4">
    <source>
        <dbReference type="PIRSR" id="PIRSR600542-1"/>
    </source>
</evidence>
<evidence type="ECO:0000256" key="3">
    <source>
        <dbReference type="ARBA" id="ARBA00023315"/>
    </source>
</evidence>
<evidence type="ECO:0000256" key="1">
    <source>
        <dbReference type="ARBA" id="ARBA00005232"/>
    </source>
</evidence>
<gene>
    <name evidence="6" type="ORF">dnm_023030</name>
</gene>
<evidence type="ECO:0000313" key="6">
    <source>
        <dbReference type="EMBL" id="QTA86282.1"/>
    </source>
</evidence>